<dbReference type="InterPro" id="IPR055259">
    <property type="entry name" value="YkvP/CgeB_Glyco_trans-like"/>
</dbReference>
<dbReference type="Proteomes" id="UP000625033">
    <property type="component" value="Unassembled WGS sequence"/>
</dbReference>
<feature type="domain" description="Spore protein YkvP/CgeB glycosyl transferase-like" evidence="1">
    <location>
        <begin position="619"/>
        <end position="758"/>
    </location>
</feature>
<reference evidence="2" key="1">
    <citation type="submission" date="2020-11" db="EMBL/GenBank/DDBJ databases">
        <title>Sequencing the genomes of 1000 actinobacteria strains.</title>
        <authorList>
            <person name="Klenk H.-P."/>
        </authorList>
    </citation>
    <scope>NUCLEOTIDE SEQUENCE</scope>
    <source>
        <strain evidence="2">DSM 26152</strain>
    </source>
</reference>
<comment type="caution">
    <text evidence="2">The sequence shown here is derived from an EMBL/GenBank/DDBJ whole genome shotgun (WGS) entry which is preliminary data.</text>
</comment>
<name>A0A931D6Y3_9MICC</name>
<evidence type="ECO:0000313" key="3">
    <source>
        <dbReference type="Proteomes" id="UP000625033"/>
    </source>
</evidence>
<dbReference type="InterPro" id="IPR011990">
    <property type="entry name" value="TPR-like_helical_dom_sf"/>
</dbReference>
<proteinExistence type="predicted"/>
<gene>
    <name evidence="2" type="ORF">IW252_000311</name>
</gene>
<sequence>MLDHAFYRNTYPDVSELRDSQLEQHWQEHGQAEGRASNRNELLRSLGVLGSSLPDDFDWHEYIAINPGLAGHTWTGVSAAEHFVTKGRHEGRHYLLTQLLKSKGLEWGNLPEDFSWEGYLQLNPDVRDAGFRTRELAIAHYLEYGVGRSHRMYRIDADFYANYYLRKVPSDDGRFEASHWRKNGQELGWFPTVADWLASFNLDARALQPLPNFDLVREFNSLPEFGYHEFEALIRGFDSSVTQLYREVAANAQFWRALADWAALQGDEELSEQYASRSLEFEDSPVAHQQLGDAAVRQNRSRAAIQNYDRAISAGSLSVWPLAHNVRLKTELKDLEGAFDDALRLMEEHPGSPVAANTVSRLGYELWAECERGLEQLVVRGRRRDVIAAIEGVVEQQAFLRTQWVSQGVWALPPVKIRRDKVLIVADMGLPQTLRYRVHQKREQLESQGYSVRCVDWREATEAHKHLPWYDVVIVYRAPAWPDVVKLITDARAAGKVTFYEIDDMIFDVEFPPPLAEYAGLVDLREYSSLVTGMAAYRAAAQLCDYAISSTQPLVDRLSELVATGQTYLHRNGLDSHNPESVSQPVKNAAAPVNIFYGSGTKAHNSDFIDLVVPALSRLLSENPKVNFVAVGHLQLPEQFLTQHANQVRRLPLTKSISDYMELLKAADINVAVLKSDALTDGKSELKWFEAANFGIPSVVSNTANYLDVINDGNDGLIARTPDEWYEALRSLVEDPERRHQMGENARQRVLRDYSIESLGENIAQIIDAACDDFEQRRAPAEPEVLSTGVGDEE</sequence>
<dbReference type="EMBL" id="JADOTZ010000001">
    <property type="protein sequence ID" value="MBG6083544.1"/>
    <property type="molecule type" value="Genomic_DNA"/>
</dbReference>
<evidence type="ECO:0000259" key="1">
    <source>
        <dbReference type="Pfam" id="PF13524"/>
    </source>
</evidence>
<organism evidence="2 3">
    <name type="scientific">Zhihengliuella flava</name>
    <dbReference type="NCBI Taxonomy" id="1285193"/>
    <lineage>
        <taxon>Bacteria</taxon>
        <taxon>Bacillati</taxon>
        <taxon>Actinomycetota</taxon>
        <taxon>Actinomycetes</taxon>
        <taxon>Micrococcales</taxon>
        <taxon>Micrococcaceae</taxon>
        <taxon>Zhihengliuella</taxon>
    </lineage>
</organism>
<protein>
    <submittedName>
        <fullName evidence="2">Tetratricopeptide (TPR) repeat protein</fullName>
    </submittedName>
</protein>
<dbReference type="SUPFAM" id="SSF53756">
    <property type="entry name" value="UDP-Glycosyltransferase/glycogen phosphorylase"/>
    <property type="match status" value="1"/>
</dbReference>
<dbReference type="Gene3D" id="3.40.50.2000">
    <property type="entry name" value="Glycogen Phosphorylase B"/>
    <property type="match status" value="1"/>
</dbReference>
<accession>A0A931D6Y3</accession>
<dbReference type="AlphaFoldDB" id="A0A931D6Y3"/>
<dbReference type="Pfam" id="PF13524">
    <property type="entry name" value="Glyco_trans_1_2"/>
    <property type="match status" value="1"/>
</dbReference>
<keyword evidence="3" id="KW-1185">Reference proteome</keyword>
<dbReference type="Gene3D" id="1.25.40.10">
    <property type="entry name" value="Tetratricopeptide repeat domain"/>
    <property type="match status" value="1"/>
</dbReference>
<dbReference type="RefSeq" id="WP_196834966.1">
    <property type="nucleotide sequence ID" value="NZ_JADOTZ010000001.1"/>
</dbReference>
<evidence type="ECO:0000313" key="2">
    <source>
        <dbReference type="EMBL" id="MBG6083544.1"/>
    </source>
</evidence>
<dbReference type="SUPFAM" id="SSF48452">
    <property type="entry name" value="TPR-like"/>
    <property type="match status" value="1"/>
</dbReference>
<dbReference type="PANTHER" id="PTHR12526">
    <property type="entry name" value="GLYCOSYLTRANSFERASE"/>
    <property type="match status" value="1"/>
</dbReference>